<sequence>MVYGAVSGNQTRRYPHIKEHFQTTKEHFHDQPNAQEPKKTSTFGLLYNNSTHFMDRRLDPKPVSRSSMVGGGVTSIKFGQGESKPITWSGRLPESTYRDNGTFELANGLTYSYRSHKPVKLVPYAALTKSEYQAHYNRTAQASEHPRWVSMRAPYSVEYKSTGRFNGTGGY</sequence>
<proteinExistence type="predicted"/>
<name>A0A836BB26_9CHLO</name>
<evidence type="ECO:0000313" key="1">
    <source>
        <dbReference type="EMBL" id="KAG2453187.1"/>
    </source>
</evidence>
<dbReference type="Proteomes" id="UP000613740">
    <property type="component" value="Unassembled WGS sequence"/>
</dbReference>
<keyword evidence="2" id="KW-1185">Reference proteome</keyword>
<comment type="caution">
    <text evidence="1">The sequence shown here is derived from an EMBL/GenBank/DDBJ whole genome shotgun (WGS) entry which is preliminary data.</text>
</comment>
<dbReference type="AlphaFoldDB" id="A0A836BB26"/>
<reference evidence="1" key="1">
    <citation type="journal article" date="2020" name="bioRxiv">
        <title>Comparative genomics of Chlamydomonas.</title>
        <authorList>
            <person name="Craig R.J."/>
            <person name="Hasan A.R."/>
            <person name="Ness R.W."/>
            <person name="Keightley P.D."/>
        </authorList>
    </citation>
    <scope>NUCLEOTIDE SEQUENCE</scope>
    <source>
        <strain evidence="1">CCAP 11/173</strain>
    </source>
</reference>
<dbReference type="EMBL" id="JAEHOD010000004">
    <property type="protein sequence ID" value="KAG2453187.1"/>
    <property type="molecule type" value="Genomic_DNA"/>
</dbReference>
<dbReference type="OrthoDB" id="525685at2759"/>
<accession>A0A836BB26</accession>
<gene>
    <name evidence="1" type="ORF">HYH02_002511</name>
</gene>
<organism evidence="1 2">
    <name type="scientific">Chlamydomonas schloesseri</name>
    <dbReference type="NCBI Taxonomy" id="2026947"/>
    <lineage>
        <taxon>Eukaryota</taxon>
        <taxon>Viridiplantae</taxon>
        <taxon>Chlorophyta</taxon>
        <taxon>core chlorophytes</taxon>
        <taxon>Chlorophyceae</taxon>
        <taxon>CS clade</taxon>
        <taxon>Chlamydomonadales</taxon>
        <taxon>Chlamydomonadaceae</taxon>
        <taxon>Chlamydomonas</taxon>
    </lineage>
</organism>
<protein>
    <submittedName>
        <fullName evidence="1">Uncharacterized protein</fullName>
    </submittedName>
</protein>
<evidence type="ECO:0000313" key="2">
    <source>
        <dbReference type="Proteomes" id="UP000613740"/>
    </source>
</evidence>